<feature type="compositionally biased region" description="Polar residues" evidence="2">
    <location>
        <begin position="1"/>
        <end position="11"/>
    </location>
</feature>
<dbReference type="RefSeq" id="XP_024574071.1">
    <property type="nucleotide sequence ID" value="XM_024723056.1"/>
</dbReference>
<feature type="compositionally biased region" description="Basic and acidic residues" evidence="2">
    <location>
        <begin position="394"/>
        <end position="407"/>
    </location>
</feature>
<evidence type="ECO:0000313" key="3">
    <source>
        <dbReference type="EMBL" id="CEG37702.1"/>
    </source>
</evidence>
<dbReference type="OrthoDB" id="167213at2759"/>
<keyword evidence="1" id="KW-0175">Coiled coil</keyword>
<dbReference type="Proteomes" id="UP000054928">
    <property type="component" value="Unassembled WGS sequence"/>
</dbReference>
<feature type="region of interest" description="Disordered" evidence="2">
    <location>
        <begin position="394"/>
        <end position="432"/>
    </location>
</feature>
<proteinExistence type="predicted"/>
<dbReference type="AlphaFoldDB" id="A0A0P1ABI0"/>
<sequence length="1000" mass="114392">MATPFSRSFESGTKRKRKRSSHVNAPNDSASLLSVEKQLQTLEKWYRVLTIDLSELRSECARVRMEIEKIDDTVEAAVENSELCVAQAQAAQELAFAATKAKEEAAESTESKIHAVNAKLDRVSKKCITLDKQIAECTQSNITEDFIMTQLSELQEQYENELAKVRKDHDAAQKAQQKQLERVLVRLKENKTLKRQMGTMERMIQSLSGENKFLIDKINQLDTLQQQNERIERGNQDERGCTQLDNQFKDKLVEFERRVANAERMLGLDRKKDNLCSTKKRATSDNTMLILPTSSPQASMRPENLSGIYEQLRLINCDIQTFKADFYSLAKQRDVRESPTKNIFESRLQELSTQLFGALGHDSRLHANEISRLKDAIFDVRSYHRDLEQRMKRLEDDVQQKARRDRPNYSPPSPNTYWNRQRRTSHHKSAPDYTWSEFDRSAQDRARWTSGRNVHDRFYEARNTELSRFEPINARSGRHNQSSNEPFYSPSYLSSAAPVRRNVSNSTRLLPASMGQYHDACDNNDYEKSKRSEQLEVPFRRIRQLPKSHEVIVIEEDDGDVDDDEDSGMRNVNEFGDDGDNQYDHEADVGEDAARAPPDIVLDEEDMNLPSNVNAADTPETCSTENNHSEITDLLENEADLKMGLLLYFCLGGAPDLDNAWTSYFTQLKSDECVEIPRVIQFQRRYSILHSFPVHLTQCILQAVILNRQNVRVGINPKALRLSEPLSAASLRAISRTVVQNTHLSWAKALVDFLLKQVSDLDEPTLEKPELSVNPAGVASLPNEFDAIYAWSRRQENTMWILAQKLHYKSVMPAMKFNANESPAVYLFLVMFDVLTVTSECPQYGSFRLNSFGKKTFAYLWNHTLKRLPYIFFADWSWLEDQTTKKKLPALAFCHLLVTIMLWNSAIDRHSLTNLSIYATAVKSILTKLYLGGRAVLELLETTETTFLALGEDESTYIELRDLDSTFASTLGLDGFFEVSEVIQNNMLAVAALEPRANLS</sequence>
<reference evidence="4" key="1">
    <citation type="submission" date="2014-09" db="EMBL/GenBank/DDBJ databases">
        <authorList>
            <person name="Sharma Rahul"/>
            <person name="Thines Marco"/>
        </authorList>
    </citation>
    <scope>NUCLEOTIDE SEQUENCE [LARGE SCALE GENOMIC DNA]</scope>
</reference>
<dbReference type="GeneID" id="36400816"/>
<organism evidence="3 4">
    <name type="scientific">Plasmopara halstedii</name>
    <name type="common">Downy mildew of sunflower</name>
    <dbReference type="NCBI Taxonomy" id="4781"/>
    <lineage>
        <taxon>Eukaryota</taxon>
        <taxon>Sar</taxon>
        <taxon>Stramenopiles</taxon>
        <taxon>Oomycota</taxon>
        <taxon>Peronosporomycetes</taxon>
        <taxon>Peronosporales</taxon>
        <taxon>Peronosporaceae</taxon>
        <taxon>Plasmopara</taxon>
    </lineage>
</organism>
<evidence type="ECO:0000256" key="1">
    <source>
        <dbReference type="SAM" id="Coils"/>
    </source>
</evidence>
<evidence type="ECO:0000313" key="4">
    <source>
        <dbReference type="Proteomes" id="UP000054928"/>
    </source>
</evidence>
<dbReference type="OMA" id="IQNNMLA"/>
<keyword evidence="4" id="KW-1185">Reference proteome</keyword>
<protein>
    <submittedName>
        <fullName evidence="3">Uncharacterized protein</fullName>
    </submittedName>
</protein>
<name>A0A0P1ABI0_PLAHL</name>
<dbReference type="EMBL" id="CCYD01000290">
    <property type="protein sequence ID" value="CEG37702.1"/>
    <property type="molecule type" value="Genomic_DNA"/>
</dbReference>
<accession>A0A0P1ABI0</accession>
<feature type="coiled-coil region" evidence="1">
    <location>
        <begin position="106"/>
        <end position="265"/>
    </location>
</feature>
<feature type="region of interest" description="Disordered" evidence="2">
    <location>
        <begin position="1"/>
        <end position="27"/>
    </location>
</feature>
<evidence type="ECO:0000256" key="2">
    <source>
        <dbReference type="SAM" id="MobiDB-lite"/>
    </source>
</evidence>